<dbReference type="EMBL" id="MN739273">
    <property type="protein sequence ID" value="QHS96657.1"/>
    <property type="molecule type" value="Genomic_DNA"/>
</dbReference>
<protein>
    <submittedName>
        <fullName evidence="1">Uncharacterized protein</fullName>
    </submittedName>
</protein>
<sequence>MSFEENVQKWVHLDNQIKVYNDRIRLLREQKSELTDNLFKQADDNDYGNAVIQITDGKLKFANTKVQAPLSFKYVEEVLTNTVANQSAREEIIKRLKDNREVKYTQEIKRYTN</sequence>
<accession>A0A6C0BWF8</accession>
<dbReference type="InterPro" id="IPR043918">
    <property type="entry name" value="DUF5760"/>
</dbReference>
<organism evidence="1">
    <name type="scientific">viral metagenome</name>
    <dbReference type="NCBI Taxonomy" id="1070528"/>
    <lineage>
        <taxon>unclassified sequences</taxon>
        <taxon>metagenomes</taxon>
        <taxon>organismal metagenomes</taxon>
    </lineage>
</organism>
<dbReference type="Pfam" id="PF19064">
    <property type="entry name" value="DUF5760"/>
    <property type="match status" value="1"/>
</dbReference>
<dbReference type="AlphaFoldDB" id="A0A6C0BWF8"/>
<reference evidence="1" key="1">
    <citation type="journal article" date="2020" name="Nature">
        <title>Giant virus diversity and host interactions through global metagenomics.</title>
        <authorList>
            <person name="Schulz F."/>
            <person name="Roux S."/>
            <person name="Paez-Espino D."/>
            <person name="Jungbluth S."/>
            <person name="Walsh D.A."/>
            <person name="Denef V.J."/>
            <person name="McMahon K.D."/>
            <person name="Konstantinidis K.T."/>
            <person name="Eloe-Fadrosh E.A."/>
            <person name="Kyrpides N.C."/>
            <person name="Woyke T."/>
        </authorList>
    </citation>
    <scope>NUCLEOTIDE SEQUENCE</scope>
    <source>
        <strain evidence="1">GVMAG-M-3300020166-18</strain>
    </source>
</reference>
<name>A0A6C0BWF8_9ZZZZ</name>
<proteinExistence type="predicted"/>
<evidence type="ECO:0000313" key="1">
    <source>
        <dbReference type="EMBL" id="QHS96657.1"/>
    </source>
</evidence>